<reference evidence="2 3" key="1">
    <citation type="submission" date="2019-03" db="EMBL/GenBank/DDBJ databases">
        <authorList>
            <person name="He R.-H."/>
        </authorList>
    </citation>
    <scope>NUCLEOTIDE SEQUENCE [LARGE SCALE GENOMIC DNA]</scope>
    <source>
        <strain evidence="3">SH 714</strain>
    </source>
</reference>
<organism evidence="2 3">
    <name type="scientific">Filobacillus milosensis</name>
    <dbReference type="NCBI Taxonomy" id="94137"/>
    <lineage>
        <taxon>Bacteria</taxon>
        <taxon>Bacillati</taxon>
        <taxon>Bacillota</taxon>
        <taxon>Bacilli</taxon>
        <taxon>Bacillales</taxon>
        <taxon>Bacillaceae</taxon>
        <taxon>Filobacillus</taxon>
    </lineage>
</organism>
<dbReference type="EMBL" id="SOPW01000005">
    <property type="protein sequence ID" value="TFB22887.1"/>
    <property type="molecule type" value="Genomic_DNA"/>
</dbReference>
<sequence>MMTTLIILQLILIGVLMWFLRKEQQEKDAVVARKIEKGEELMKTMAMGLSYRFNYPRKINDEDEIEFEKGSDIFLKQTPLEFEDFVAKIIKQKLGGNIYTTPQSDDHGIDFEHHLNNELYLGQVNVFKENVGPKPIAVLHSNVVKAGAKGGYVITTSGFTQAARNYAKELDIQLIDGIELVSYWLESMDAKVYEPNGEFA</sequence>
<dbReference type="PANTHER" id="PTHR30015">
    <property type="entry name" value="MRR RESTRICTION SYSTEM PROTEIN"/>
    <property type="match status" value="1"/>
</dbReference>
<evidence type="ECO:0000313" key="3">
    <source>
        <dbReference type="Proteomes" id="UP000297975"/>
    </source>
</evidence>
<gene>
    <name evidence="2" type="ORF">E3U55_06510</name>
</gene>
<dbReference type="InterPro" id="IPR052906">
    <property type="entry name" value="Type_IV_Methyl-Rstrct_Enzyme"/>
</dbReference>
<dbReference type="Proteomes" id="UP000297975">
    <property type="component" value="Unassembled WGS sequence"/>
</dbReference>
<dbReference type="SUPFAM" id="SSF52980">
    <property type="entry name" value="Restriction endonuclease-like"/>
    <property type="match status" value="1"/>
</dbReference>
<dbReference type="GO" id="GO:0009307">
    <property type="term" value="P:DNA restriction-modification system"/>
    <property type="evidence" value="ECO:0007669"/>
    <property type="project" value="InterPro"/>
</dbReference>
<dbReference type="Pfam" id="PF04471">
    <property type="entry name" value="Mrr_cat"/>
    <property type="match status" value="1"/>
</dbReference>
<comment type="caution">
    <text evidence="2">The sequence shown here is derived from an EMBL/GenBank/DDBJ whole genome shotgun (WGS) entry which is preliminary data.</text>
</comment>
<accession>A0A4Y8IN91</accession>
<dbReference type="GO" id="GO:0003677">
    <property type="term" value="F:DNA binding"/>
    <property type="evidence" value="ECO:0007669"/>
    <property type="project" value="InterPro"/>
</dbReference>
<keyword evidence="2" id="KW-0378">Hydrolase</keyword>
<dbReference type="Gene3D" id="3.40.1350.10">
    <property type="match status" value="1"/>
</dbReference>
<dbReference type="InterPro" id="IPR007560">
    <property type="entry name" value="Restrct_endonuc_IV_Mrr"/>
</dbReference>
<dbReference type="InterPro" id="IPR011856">
    <property type="entry name" value="tRNA_endonuc-like_dom_sf"/>
</dbReference>
<dbReference type="PANTHER" id="PTHR30015:SF7">
    <property type="entry name" value="TYPE IV METHYL-DIRECTED RESTRICTION ENZYME ECOKMRR"/>
    <property type="match status" value="1"/>
</dbReference>
<feature type="domain" description="Restriction endonuclease type IV Mrr" evidence="1">
    <location>
        <begin position="76"/>
        <end position="182"/>
    </location>
</feature>
<dbReference type="GO" id="GO:0015666">
    <property type="term" value="F:restriction endodeoxyribonuclease activity"/>
    <property type="evidence" value="ECO:0007669"/>
    <property type="project" value="TreeGrafter"/>
</dbReference>
<keyword evidence="2" id="KW-0540">Nuclease</keyword>
<protein>
    <submittedName>
        <fullName evidence="2">Restriction endonuclease</fullName>
    </submittedName>
</protein>
<evidence type="ECO:0000313" key="2">
    <source>
        <dbReference type="EMBL" id="TFB22887.1"/>
    </source>
</evidence>
<dbReference type="AlphaFoldDB" id="A0A4Y8IN91"/>
<keyword evidence="3" id="KW-1185">Reference proteome</keyword>
<evidence type="ECO:0000259" key="1">
    <source>
        <dbReference type="Pfam" id="PF04471"/>
    </source>
</evidence>
<keyword evidence="2" id="KW-0255">Endonuclease</keyword>
<dbReference type="InterPro" id="IPR011335">
    <property type="entry name" value="Restrct_endonuc-II-like"/>
</dbReference>
<name>A0A4Y8IN91_9BACI</name>
<proteinExistence type="predicted"/>
<dbReference type="OrthoDB" id="9803736at2"/>